<keyword evidence="1" id="KW-0812">Transmembrane</keyword>
<keyword evidence="1" id="KW-0472">Membrane</keyword>
<reference evidence="2 3" key="2">
    <citation type="journal article" date="2013" name="PLoS ONE">
        <title>INDIGO - INtegrated Data Warehouse of MIcrobial GenOmes with Examples from the Red Sea Extremophiles.</title>
        <authorList>
            <person name="Alam I."/>
            <person name="Antunes A."/>
            <person name="Kamau A.A."/>
            <person name="Ba Alawi W."/>
            <person name="Kalkatawi M."/>
            <person name="Stingl U."/>
            <person name="Bajic V.B."/>
        </authorList>
    </citation>
    <scope>NUCLEOTIDE SEQUENCE [LARGE SCALE GENOMIC DNA]</scope>
    <source>
        <strain evidence="2 3">E1L3A</strain>
    </source>
</reference>
<keyword evidence="3" id="KW-1185">Reference proteome</keyword>
<gene>
    <name evidence="2" type="ORF">SSPSH_001049</name>
</gene>
<dbReference type="STRING" id="1033802.SSPSH_001049"/>
<evidence type="ECO:0000256" key="1">
    <source>
        <dbReference type="SAM" id="Phobius"/>
    </source>
</evidence>
<dbReference type="Proteomes" id="UP000006242">
    <property type="component" value="Unassembled WGS sequence"/>
</dbReference>
<feature type="transmembrane region" description="Helical" evidence="1">
    <location>
        <begin position="12"/>
        <end position="34"/>
    </location>
</feature>
<dbReference type="AlphaFoldDB" id="U2FVD7"/>
<dbReference type="EMBL" id="AFNV02000006">
    <property type="protein sequence ID" value="ERJ19884.1"/>
    <property type="molecule type" value="Genomic_DNA"/>
</dbReference>
<keyword evidence="1" id="KW-1133">Transmembrane helix</keyword>
<proteinExistence type="predicted"/>
<evidence type="ECO:0000313" key="3">
    <source>
        <dbReference type="Proteomes" id="UP000006242"/>
    </source>
</evidence>
<sequence length="36" mass="4380">MRVERQVWSLNRWQTITLIVLQLLLGIRIIWLVCES</sequence>
<evidence type="ECO:0000313" key="2">
    <source>
        <dbReference type="EMBL" id="ERJ19884.1"/>
    </source>
</evidence>
<accession>U2FVD7</accession>
<reference evidence="2 3" key="1">
    <citation type="journal article" date="2011" name="J. Bacteriol.">
        <title>Genome sequence of Salinisphaera shabanensis, a gammaproteobacterium from the harsh, variable environment of the brine-seawater interface of the Shaban Deep in the Red Sea.</title>
        <authorList>
            <person name="Antunes A."/>
            <person name="Alam I."/>
            <person name="Bajic V.B."/>
            <person name="Stingl U."/>
        </authorList>
    </citation>
    <scope>NUCLEOTIDE SEQUENCE [LARGE SCALE GENOMIC DNA]</scope>
    <source>
        <strain evidence="2 3">E1L3A</strain>
    </source>
</reference>
<organism evidence="2 3">
    <name type="scientific">Salinisphaera shabanensis E1L3A</name>
    <dbReference type="NCBI Taxonomy" id="1033802"/>
    <lineage>
        <taxon>Bacteria</taxon>
        <taxon>Pseudomonadati</taxon>
        <taxon>Pseudomonadota</taxon>
        <taxon>Gammaproteobacteria</taxon>
        <taxon>Salinisphaerales</taxon>
        <taxon>Salinisphaeraceae</taxon>
        <taxon>Salinisphaera</taxon>
    </lineage>
</organism>
<comment type="caution">
    <text evidence="2">The sequence shown here is derived from an EMBL/GenBank/DDBJ whole genome shotgun (WGS) entry which is preliminary data.</text>
</comment>
<protein>
    <submittedName>
        <fullName evidence="2">Uncharacterized protein</fullName>
    </submittedName>
</protein>
<name>U2FVD7_9GAMM</name>